<dbReference type="EMBL" id="BLIP01000001">
    <property type="protein sequence ID" value="GFE21147.1"/>
    <property type="molecule type" value="Genomic_DNA"/>
</dbReference>
<proteinExistence type="predicted"/>
<dbReference type="AlphaFoldDB" id="A0A640TBP0"/>
<sequence length="89" mass="9755">MDWSLLESLGNSAVDRAGEVARTGYRTSEGGQAGQVQVRWVGPRGSGARYQEQEQLQRCQAVLRSWGFETVEVRGPGGRRYLEVEAGLG</sequence>
<protein>
    <submittedName>
        <fullName evidence="1">Uncharacterized protein</fullName>
    </submittedName>
</protein>
<organism evidence="1 2">
    <name type="scientific">Streptomyces nigrescens</name>
    <dbReference type="NCBI Taxonomy" id="1920"/>
    <lineage>
        <taxon>Bacteria</taxon>
        <taxon>Bacillati</taxon>
        <taxon>Actinomycetota</taxon>
        <taxon>Actinomycetes</taxon>
        <taxon>Kitasatosporales</taxon>
        <taxon>Streptomycetaceae</taxon>
        <taxon>Streptomyces</taxon>
    </lineage>
</organism>
<reference evidence="1 2" key="1">
    <citation type="submission" date="2019-12" db="EMBL/GenBank/DDBJ databases">
        <title>Whole genome shotgun sequence of Streptomyces libani subsp. libani NBRC 13452.</title>
        <authorList>
            <person name="Ichikawa N."/>
            <person name="Kimura A."/>
            <person name="Kitahashi Y."/>
            <person name="Komaki H."/>
            <person name="Tamura T."/>
        </authorList>
    </citation>
    <scope>NUCLEOTIDE SEQUENCE [LARGE SCALE GENOMIC DNA]</scope>
    <source>
        <strain evidence="1 2">NBRC 13452</strain>
    </source>
</reference>
<comment type="caution">
    <text evidence="1">The sequence shown here is derived from an EMBL/GenBank/DDBJ whole genome shotgun (WGS) entry which is preliminary data.</text>
</comment>
<name>A0A640TBP0_STRNI</name>
<dbReference type="Proteomes" id="UP000429552">
    <property type="component" value="Unassembled WGS sequence"/>
</dbReference>
<gene>
    <name evidence="1" type="ORF">Sliba_16000</name>
</gene>
<dbReference type="RefSeq" id="WP_159485284.1">
    <property type="nucleotide sequence ID" value="NZ_BLIP01000001.1"/>
</dbReference>
<accession>A0A640TBP0</accession>
<evidence type="ECO:0000313" key="2">
    <source>
        <dbReference type="Proteomes" id="UP000429552"/>
    </source>
</evidence>
<evidence type="ECO:0000313" key="1">
    <source>
        <dbReference type="EMBL" id="GFE21147.1"/>
    </source>
</evidence>